<dbReference type="PANTHER" id="PTHR21680">
    <property type="entry name" value="COILED-COIL DOMAIN-CONTAINING PROTEIN 124"/>
    <property type="match status" value="1"/>
</dbReference>
<accession>A0A8J4F2L5</accession>
<dbReference type="Pfam" id="PF06244">
    <property type="entry name" value="Ccdc124"/>
    <property type="match status" value="1"/>
</dbReference>
<evidence type="ECO:0000256" key="3">
    <source>
        <dbReference type="SAM" id="MobiDB-lite"/>
    </source>
</evidence>
<comment type="similarity">
    <text evidence="1">Belongs to the CCDC124 family.</text>
</comment>
<feature type="compositionally biased region" description="Basic and acidic residues" evidence="3">
    <location>
        <begin position="38"/>
        <end position="67"/>
    </location>
</feature>
<dbReference type="InterPro" id="IPR054414">
    <property type="entry name" value="Ccdc124/Oxs1_C"/>
</dbReference>
<dbReference type="InterPro" id="IPR010422">
    <property type="entry name" value="Ccdc124/Oxs1"/>
</dbReference>
<name>A0A8J4F2L5_9CHLO</name>
<keyword evidence="6" id="KW-1185">Reference proteome</keyword>
<feature type="domain" description="Coiled-coil" evidence="4">
    <location>
        <begin position="137"/>
        <end position="216"/>
    </location>
</feature>
<dbReference type="Proteomes" id="UP000747399">
    <property type="component" value="Unassembled WGS sequence"/>
</dbReference>
<proteinExistence type="inferred from homology"/>
<sequence>MGKAERKEAKLEREETKKVTAQAKAKKDAEDAYWAAHGENDKSKAAKKREEEDKKRAELAAKKAEAKRLADAELEDLTKAKAKAEKAGSQKVTHFQLHQQREFEDRLKAEMQAERELAARREMSAEQYARQVETENLNRGVEAVDARGVDAALKVLSVKDEEADKHPEKRMKAAWKTYEERMLPVLKEEKPGLKMSQYKDMLWKIWQKAPENPLNQVQVASPTAPK</sequence>
<dbReference type="EMBL" id="BNCO01000027">
    <property type="protein sequence ID" value="GIL57425.1"/>
    <property type="molecule type" value="Genomic_DNA"/>
</dbReference>
<feature type="region of interest" description="Disordered" evidence="3">
    <location>
        <begin position="1"/>
        <end position="67"/>
    </location>
</feature>
<dbReference type="AlphaFoldDB" id="A0A8J4F2L5"/>
<organism evidence="5 6">
    <name type="scientific">Volvox africanus</name>
    <dbReference type="NCBI Taxonomy" id="51714"/>
    <lineage>
        <taxon>Eukaryota</taxon>
        <taxon>Viridiplantae</taxon>
        <taxon>Chlorophyta</taxon>
        <taxon>core chlorophytes</taxon>
        <taxon>Chlorophyceae</taxon>
        <taxon>CS clade</taxon>
        <taxon>Chlamydomonadales</taxon>
        <taxon>Volvocaceae</taxon>
        <taxon>Volvox</taxon>
    </lineage>
</organism>
<dbReference type="GO" id="GO:0003713">
    <property type="term" value="F:transcription coactivator activity"/>
    <property type="evidence" value="ECO:0007669"/>
    <property type="project" value="TreeGrafter"/>
</dbReference>
<evidence type="ECO:0000313" key="6">
    <source>
        <dbReference type="Proteomes" id="UP000747399"/>
    </source>
</evidence>
<evidence type="ECO:0000313" key="5">
    <source>
        <dbReference type="EMBL" id="GIL57425.1"/>
    </source>
</evidence>
<evidence type="ECO:0000256" key="1">
    <source>
        <dbReference type="ARBA" id="ARBA00008296"/>
    </source>
</evidence>
<dbReference type="GO" id="GO:0005634">
    <property type="term" value="C:nucleus"/>
    <property type="evidence" value="ECO:0007669"/>
    <property type="project" value="TreeGrafter"/>
</dbReference>
<dbReference type="PANTHER" id="PTHR21680:SF0">
    <property type="entry name" value="COILED-COIL DOMAIN-CONTAINING PROTEIN 124"/>
    <property type="match status" value="1"/>
</dbReference>
<keyword evidence="2" id="KW-0175">Coiled coil</keyword>
<feature type="compositionally biased region" description="Basic and acidic residues" evidence="3">
    <location>
        <begin position="1"/>
        <end position="18"/>
    </location>
</feature>
<reference evidence="5" key="1">
    <citation type="journal article" date="2021" name="Proc. Natl. Acad. Sci. U.S.A.">
        <title>Three genomes in the algal genus Volvox reveal the fate of a haploid sex-determining region after a transition to homothallism.</title>
        <authorList>
            <person name="Yamamoto K."/>
            <person name="Hamaji T."/>
            <person name="Kawai-Toyooka H."/>
            <person name="Matsuzaki R."/>
            <person name="Takahashi F."/>
            <person name="Nishimura Y."/>
            <person name="Kawachi M."/>
            <person name="Noguchi H."/>
            <person name="Minakuchi Y."/>
            <person name="Umen J.G."/>
            <person name="Toyoda A."/>
            <person name="Nozaki H."/>
        </authorList>
    </citation>
    <scope>NUCLEOTIDE SEQUENCE</scope>
    <source>
        <strain evidence="5">NIES-3780</strain>
    </source>
</reference>
<evidence type="ECO:0000256" key="2">
    <source>
        <dbReference type="ARBA" id="ARBA00023054"/>
    </source>
</evidence>
<protein>
    <recommendedName>
        <fullName evidence="4">Coiled-coil domain-containing protein</fullName>
    </recommendedName>
</protein>
<evidence type="ECO:0000259" key="4">
    <source>
        <dbReference type="Pfam" id="PF06244"/>
    </source>
</evidence>
<dbReference type="GO" id="GO:0006366">
    <property type="term" value="P:transcription by RNA polymerase II"/>
    <property type="evidence" value="ECO:0007669"/>
    <property type="project" value="TreeGrafter"/>
</dbReference>
<comment type="caution">
    <text evidence="5">The sequence shown here is derived from an EMBL/GenBank/DDBJ whole genome shotgun (WGS) entry which is preliminary data.</text>
</comment>
<gene>
    <name evidence="5" type="ORF">Vafri_12657</name>
</gene>